<dbReference type="PANTHER" id="PTHR19879">
    <property type="entry name" value="TRANSCRIPTION INITIATION FACTOR TFIID"/>
    <property type="match status" value="1"/>
</dbReference>
<evidence type="ECO:0000256" key="2">
    <source>
        <dbReference type="ARBA" id="ARBA00022737"/>
    </source>
</evidence>
<keyword evidence="2" id="KW-0677">Repeat</keyword>
<gene>
    <name evidence="4" type="ORF">G7B40_038795</name>
</gene>
<evidence type="ECO:0000313" key="5">
    <source>
        <dbReference type="Proteomes" id="UP000667802"/>
    </source>
</evidence>
<dbReference type="SMART" id="SM00320">
    <property type="entry name" value="WD40"/>
    <property type="match status" value="2"/>
</dbReference>
<feature type="repeat" description="WD" evidence="3">
    <location>
        <begin position="53"/>
        <end position="93"/>
    </location>
</feature>
<dbReference type="SUPFAM" id="SSF50978">
    <property type="entry name" value="WD40 repeat-like"/>
    <property type="match status" value="1"/>
</dbReference>
<organism evidence="4 5">
    <name type="scientific">Aetokthonos hydrillicola Thurmond2011</name>
    <dbReference type="NCBI Taxonomy" id="2712845"/>
    <lineage>
        <taxon>Bacteria</taxon>
        <taxon>Bacillati</taxon>
        <taxon>Cyanobacteriota</taxon>
        <taxon>Cyanophyceae</taxon>
        <taxon>Nostocales</taxon>
        <taxon>Hapalosiphonaceae</taxon>
        <taxon>Aetokthonos</taxon>
    </lineage>
</organism>
<comment type="caution">
    <text evidence="4">The sequence shown here is derived from an EMBL/GenBank/DDBJ whole genome shotgun (WGS) entry which is preliminary data.</text>
</comment>
<proteinExistence type="predicted"/>
<protein>
    <submittedName>
        <fullName evidence="4">Uncharacterized protein</fullName>
    </submittedName>
</protein>
<dbReference type="PROSITE" id="PS00678">
    <property type="entry name" value="WD_REPEATS_1"/>
    <property type="match status" value="1"/>
</dbReference>
<dbReference type="EMBL" id="JAALHA020000034">
    <property type="protein sequence ID" value="MDR9900454.1"/>
    <property type="molecule type" value="Genomic_DNA"/>
</dbReference>
<keyword evidence="5" id="KW-1185">Reference proteome</keyword>
<dbReference type="InterPro" id="IPR019775">
    <property type="entry name" value="WD40_repeat_CS"/>
</dbReference>
<dbReference type="InterPro" id="IPR001680">
    <property type="entry name" value="WD40_rpt"/>
</dbReference>
<dbReference type="PANTHER" id="PTHR19879:SF9">
    <property type="entry name" value="TRANSCRIPTION INITIATION FACTOR TFIID SUBUNIT 5"/>
    <property type="match status" value="1"/>
</dbReference>
<dbReference type="InterPro" id="IPR015943">
    <property type="entry name" value="WD40/YVTN_repeat-like_dom_sf"/>
</dbReference>
<dbReference type="Proteomes" id="UP000667802">
    <property type="component" value="Unassembled WGS sequence"/>
</dbReference>
<evidence type="ECO:0000256" key="3">
    <source>
        <dbReference type="PROSITE-ProRule" id="PRU00221"/>
    </source>
</evidence>
<dbReference type="InterPro" id="IPR036322">
    <property type="entry name" value="WD40_repeat_dom_sf"/>
</dbReference>
<accession>A0AAP5ME66</accession>
<dbReference type="Pfam" id="PF00400">
    <property type="entry name" value="WD40"/>
    <property type="match status" value="2"/>
</dbReference>
<evidence type="ECO:0000313" key="4">
    <source>
        <dbReference type="EMBL" id="MDR9900454.1"/>
    </source>
</evidence>
<dbReference type="PROSITE" id="PS50082">
    <property type="entry name" value="WD_REPEATS_2"/>
    <property type="match status" value="2"/>
</dbReference>
<dbReference type="AlphaFoldDB" id="A0AAP5ME66"/>
<sequence length="121" mass="13573">MKTLKGQWQDFKSIPFSRDVISFSPDSKTLTSVSGDKTVKLWDIDSGKAIQTFQGHKEKINSVSFSPDGKTLASASYGTIILWNFDLDNLLVRGCGLIRNYLQNNPDVSAEDQRLCDDIKR</sequence>
<dbReference type="Gene3D" id="2.130.10.10">
    <property type="entry name" value="YVTN repeat-like/Quinoprotein amine dehydrogenase"/>
    <property type="match status" value="1"/>
</dbReference>
<dbReference type="RefSeq" id="WP_243902761.1">
    <property type="nucleotide sequence ID" value="NZ_CAWQFN010000807.1"/>
</dbReference>
<evidence type="ECO:0000256" key="1">
    <source>
        <dbReference type="ARBA" id="ARBA00022574"/>
    </source>
</evidence>
<dbReference type="PROSITE" id="PS50294">
    <property type="entry name" value="WD_REPEATS_REGION"/>
    <property type="match status" value="1"/>
</dbReference>
<feature type="repeat" description="WD" evidence="3">
    <location>
        <begin position="21"/>
        <end position="52"/>
    </location>
</feature>
<reference evidence="5" key="1">
    <citation type="journal article" date="2021" name="Science">
        <title>Hunting the eagle killer: A cyanobacterial neurotoxin causes vacuolar myelinopathy.</title>
        <authorList>
            <person name="Breinlinger S."/>
            <person name="Phillips T.J."/>
            <person name="Haram B.N."/>
            <person name="Mares J."/>
            <person name="Martinez Yerena J.A."/>
            <person name="Hrouzek P."/>
            <person name="Sobotka R."/>
            <person name="Henderson W.M."/>
            <person name="Schmieder P."/>
            <person name="Williams S.M."/>
            <person name="Lauderdale J.D."/>
            <person name="Wilde H.D."/>
            <person name="Gerrin W."/>
            <person name="Kust A."/>
            <person name="Washington J.W."/>
            <person name="Wagner C."/>
            <person name="Geier B."/>
            <person name="Liebeke M."/>
            <person name="Enke H."/>
            <person name="Niedermeyer T.H.J."/>
            <person name="Wilde S.B."/>
        </authorList>
    </citation>
    <scope>NUCLEOTIDE SEQUENCE [LARGE SCALE GENOMIC DNA]</scope>
    <source>
        <strain evidence="5">Thurmond2011</strain>
    </source>
</reference>
<name>A0AAP5ME66_9CYAN</name>
<keyword evidence="1 3" id="KW-0853">WD repeat</keyword>